<feature type="transmembrane region" description="Helical" evidence="1">
    <location>
        <begin position="40"/>
        <end position="58"/>
    </location>
</feature>
<organism evidence="3 4">
    <name type="scientific">Caldimonas mangrovi</name>
    <dbReference type="NCBI Taxonomy" id="2944811"/>
    <lineage>
        <taxon>Bacteria</taxon>
        <taxon>Pseudomonadati</taxon>
        <taxon>Pseudomonadota</taxon>
        <taxon>Betaproteobacteria</taxon>
        <taxon>Burkholderiales</taxon>
        <taxon>Sphaerotilaceae</taxon>
        <taxon>Caldimonas</taxon>
    </lineage>
</organism>
<sequence>MKYPEQQAVGIGCMALGGLLAAGAISIPSDAGYAGVGADFLPWLVATALLVCGGWLVYEARSGGFRALEAPNDETAANWRCMAWVSAGLLLNALLITHIGFVLSCALLFVLAARGFRLSMGQDVPARRMLSDAAMGLVISAPAYWLFTKALGLTLPGLTRTGWI</sequence>
<keyword evidence="4" id="KW-1185">Reference proteome</keyword>
<feature type="transmembrane region" description="Helical" evidence="1">
    <location>
        <begin position="133"/>
        <end position="155"/>
    </location>
</feature>
<feature type="domain" description="DUF1468" evidence="2">
    <location>
        <begin position="8"/>
        <end position="156"/>
    </location>
</feature>
<dbReference type="Proteomes" id="UP001165541">
    <property type="component" value="Unassembled WGS sequence"/>
</dbReference>
<evidence type="ECO:0000313" key="4">
    <source>
        <dbReference type="Proteomes" id="UP001165541"/>
    </source>
</evidence>
<accession>A0ABT0YM80</accession>
<gene>
    <name evidence="3" type="ORF">M8A51_09860</name>
</gene>
<dbReference type="RefSeq" id="WP_251778044.1">
    <property type="nucleotide sequence ID" value="NZ_JAMKFE010000005.1"/>
</dbReference>
<keyword evidence="1" id="KW-1133">Transmembrane helix</keyword>
<keyword evidence="1" id="KW-0472">Membrane</keyword>
<comment type="caution">
    <text evidence="3">The sequence shown here is derived from an EMBL/GenBank/DDBJ whole genome shotgun (WGS) entry which is preliminary data.</text>
</comment>
<keyword evidence="1" id="KW-0812">Transmembrane</keyword>
<reference evidence="3" key="1">
    <citation type="submission" date="2022-05" db="EMBL/GenBank/DDBJ databases">
        <title>Schlegelella sp. nov., isolated from mangrove soil.</title>
        <authorList>
            <person name="Liu Y."/>
            <person name="Ge X."/>
            <person name="Liu W."/>
        </authorList>
    </citation>
    <scope>NUCLEOTIDE SEQUENCE</scope>
    <source>
        <strain evidence="3">S2-27</strain>
    </source>
</reference>
<evidence type="ECO:0000256" key="1">
    <source>
        <dbReference type="SAM" id="Phobius"/>
    </source>
</evidence>
<evidence type="ECO:0000313" key="3">
    <source>
        <dbReference type="EMBL" id="MCM5679837.1"/>
    </source>
</evidence>
<protein>
    <submittedName>
        <fullName evidence="3">Tripartite tricarboxylate transporter TctB family protein</fullName>
    </submittedName>
</protein>
<feature type="transmembrane region" description="Helical" evidence="1">
    <location>
        <begin position="89"/>
        <end position="113"/>
    </location>
</feature>
<dbReference type="InterPro" id="IPR009936">
    <property type="entry name" value="DUF1468"/>
</dbReference>
<proteinExistence type="predicted"/>
<dbReference type="EMBL" id="JAMKFE010000005">
    <property type="protein sequence ID" value="MCM5679837.1"/>
    <property type="molecule type" value="Genomic_DNA"/>
</dbReference>
<dbReference type="Pfam" id="PF07331">
    <property type="entry name" value="TctB"/>
    <property type="match status" value="1"/>
</dbReference>
<evidence type="ECO:0000259" key="2">
    <source>
        <dbReference type="Pfam" id="PF07331"/>
    </source>
</evidence>
<name>A0ABT0YM80_9BURK</name>